<proteinExistence type="predicted"/>
<name>A0A4U0RX42_9ACTN</name>
<reference evidence="1 2" key="1">
    <citation type="submission" date="2019-04" db="EMBL/GenBank/DDBJ databases">
        <title>Streptomyces oryziradicis sp. nov., a novel actinomycete isolated from rhizosphere soil of rice (Oryza sativa L.).</title>
        <authorList>
            <person name="Li C."/>
        </authorList>
    </citation>
    <scope>NUCLEOTIDE SEQUENCE [LARGE SCALE GENOMIC DNA]</scope>
    <source>
        <strain evidence="1 2">NEAU-C40</strain>
    </source>
</reference>
<sequence length="129" mass="14705">MLVRAGLSDGVLVKEERTYKRLVEVLGMARHCGRIPCEALRDDTAISAEPAAYDDGPGHFPTTLLAAARDFRLDRRTGQQVRLDWPRWGERAINRPRKGLRWRATAPAVARIDLVWRLFSPWTITDPRS</sequence>
<comment type="caution">
    <text evidence="1">The sequence shown here is derived from an EMBL/GenBank/DDBJ whole genome shotgun (WGS) entry which is preliminary data.</text>
</comment>
<dbReference type="AlphaFoldDB" id="A0A4U0RX42"/>
<organism evidence="1 2">
    <name type="scientific">Actinacidiphila oryziradicis</name>
    <dbReference type="NCBI Taxonomy" id="2571141"/>
    <lineage>
        <taxon>Bacteria</taxon>
        <taxon>Bacillati</taxon>
        <taxon>Actinomycetota</taxon>
        <taxon>Actinomycetes</taxon>
        <taxon>Kitasatosporales</taxon>
        <taxon>Streptomycetaceae</taxon>
        <taxon>Actinacidiphila</taxon>
    </lineage>
</organism>
<dbReference type="EMBL" id="SUMC01000079">
    <property type="protein sequence ID" value="TKA00850.1"/>
    <property type="molecule type" value="Genomic_DNA"/>
</dbReference>
<dbReference type="RefSeq" id="WP_136729322.1">
    <property type="nucleotide sequence ID" value="NZ_SUMC01000079.1"/>
</dbReference>
<dbReference type="OrthoDB" id="546653at2"/>
<accession>A0A4U0RX42</accession>
<gene>
    <name evidence="1" type="ORF">FCI23_41865</name>
</gene>
<protein>
    <submittedName>
        <fullName evidence="1">Uncharacterized protein</fullName>
    </submittedName>
</protein>
<dbReference type="Proteomes" id="UP000305778">
    <property type="component" value="Unassembled WGS sequence"/>
</dbReference>
<evidence type="ECO:0000313" key="1">
    <source>
        <dbReference type="EMBL" id="TKA00850.1"/>
    </source>
</evidence>
<evidence type="ECO:0000313" key="2">
    <source>
        <dbReference type="Proteomes" id="UP000305778"/>
    </source>
</evidence>
<keyword evidence="2" id="KW-1185">Reference proteome</keyword>